<feature type="transmembrane region" description="Helical" evidence="5">
    <location>
        <begin position="69"/>
        <end position="89"/>
    </location>
</feature>
<keyword evidence="7" id="KW-1185">Reference proteome</keyword>
<dbReference type="EMBL" id="CP003360">
    <property type="protein sequence ID" value="AFM26960.1"/>
    <property type="molecule type" value="Genomic_DNA"/>
</dbReference>
<feature type="transmembrane region" description="Helical" evidence="5">
    <location>
        <begin position="95"/>
        <end position="116"/>
    </location>
</feature>
<dbReference type="HOGENOM" id="CLU_045498_5_4_7"/>
<keyword evidence="3 5" id="KW-1133">Transmembrane helix</keyword>
<dbReference type="STRING" id="706587.Desti_4327"/>
<keyword evidence="4 5" id="KW-0472">Membrane</keyword>
<feature type="transmembrane region" description="Helical" evidence="5">
    <location>
        <begin position="12"/>
        <end position="36"/>
    </location>
</feature>
<evidence type="ECO:0000256" key="4">
    <source>
        <dbReference type="ARBA" id="ARBA00023136"/>
    </source>
</evidence>
<evidence type="ECO:0000256" key="1">
    <source>
        <dbReference type="ARBA" id="ARBA00004141"/>
    </source>
</evidence>
<evidence type="ECO:0000313" key="7">
    <source>
        <dbReference type="Proteomes" id="UP000006055"/>
    </source>
</evidence>
<dbReference type="KEGG" id="dti:Desti_4327"/>
<reference evidence="7" key="1">
    <citation type="submission" date="2012-06" db="EMBL/GenBank/DDBJ databases">
        <title>Complete sequence of chromosome of Desulfomonile tiedjei DSM 6799.</title>
        <authorList>
            <person name="Lucas S."/>
            <person name="Copeland A."/>
            <person name="Lapidus A."/>
            <person name="Glavina del Rio T."/>
            <person name="Dalin E."/>
            <person name="Tice H."/>
            <person name="Bruce D."/>
            <person name="Goodwin L."/>
            <person name="Pitluck S."/>
            <person name="Peters L."/>
            <person name="Ovchinnikova G."/>
            <person name="Zeytun A."/>
            <person name="Lu M."/>
            <person name="Kyrpides N."/>
            <person name="Mavromatis K."/>
            <person name="Ivanova N."/>
            <person name="Brettin T."/>
            <person name="Detter J.C."/>
            <person name="Han C."/>
            <person name="Larimer F."/>
            <person name="Land M."/>
            <person name="Hauser L."/>
            <person name="Markowitz V."/>
            <person name="Cheng J.-F."/>
            <person name="Hugenholtz P."/>
            <person name="Woyke T."/>
            <person name="Wu D."/>
            <person name="Spring S."/>
            <person name="Schroeder M."/>
            <person name="Brambilla E."/>
            <person name="Klenk H.-P."/>
            <person name="Eisen J.A."/>
        </authorList>
    </citation>
    <scope>NUCLEOTIDE SEQUENCE [LARGE SCALE GENOMIC DNA]</scope>
    <source>
        <strain evidence="7">ATCC 49306 / DSM 6799 / DCB-1</strain>
    </source>
</reference>
<dbReference type="eggNOG" id="COG0730">
    <property type="taxonomic scope" value="Bacteria"/>
</dbReference>
<name>I4CBL9_DESTA</name>
<comment type="similarity">
    <text evidence="5">Belongs to the 4-toluene sulfonate uptake permease (TSUP) (TC 2.A.102) family.</text>
</comment>
<feature type="transmembrane region" description="Helical" evidence="5">
    <location>
        <begin position="172"/>
        <end position="193"/>
    </location>
</feature>
<evidence type="ECO:0000256" key="3">
    <source>
        <dbReference type="ARBA" id="ARBA00022989"/>
    </source>
</evidence>
<evidence type="ECO:0000256" key="5">
    <source>
        <dbReference type="RuleBase" id="RU363041"/>
    </source>
</evidence>
<organism evidence="6 7">
    <name type="scientific">Desulfomonile tiedjei (strain ATCC 49306 / DSM 6799 / DCB-1)</name>
    <dbReference type="NCBI Taxonomy" id="706587"/>
    <lineage>
        <taxon>Bacteria</taxon>
        <taxon>Pseudomonadati</taxon>
        <taxon>Thermodesulfobacteriota</taxon>
        <taxon>Desulfomonilia</taxon>
        <taxon>Desulfomonilales</taxon>
        <taxon>Desulfomonilaceae</taxon>
        <taxon>Desulfomonile</taxon>
    </lineage>
</organism>
<dbReference type="InterPro" id="IPR051598">
    <property type="entry name" value="TSUP/Inactive_protease-like"/>
</dbReference>
<feature type="transmembrane region" description="Helical" evidence="5">
    <location>
        <begin position="42"/>
        <end position="62"/>
    </location>
</feature>
<dbReference type="OrthoDB" id="5413947at2"/>
<protein>
    <recommendedName>
        <fullName evidence="5">Probable membrane transporter protein</fullName>
    </recommendedName>
</protein>
<keyword evidence="2 5" id="KW-0812">Transmembrane</keyword>
<gene>
    <name evidence="6" type="ordered locus">Desti_4327</name>
</gene>
<dbReference type="RefSeq" id="WP_014812080.1">
    <property type="nucleotide sequence ID" value="NC_018025.1"/>
</dbReference>
<accession>I4CBL9</accession>
<dbReference type="AlphaFoldDB" id="I4CBL9"/>
<feature type="transmembrane region" description="Helical" evidence="5">
    <location>
        <begin position="229"/>
        <end position="247"/>
    </location>
</feature>
<feature type="transmembrane region" description="Helical" evidence="5">
    <location>
        <begin position="199"/>
        <end position="217"/>
    </location>
</feature>
<keyword evidence="5" id="KW-1003">Cell membrane</keyword>
<dbReference type="GO" id="GO:0005886">
    <property type="term" value="C:plasma membrane"/>
    <property type="evidence" value="ECO:0007669"/>
    <property type="project" value="UniProtKB-SubCell"/>
</dbReference>
<proteinExistence type="inferred from homology"/>
<dbReference type="InterPro" id="IPR002781">
    <property type="entry name" value="TM_pro_TauE-like"/>
</dbReference>
<sequence>MIWLNFPAGILIASLATMVGLGGGVLWVPFLVFVMGLDPPQAILTSLAIQIGGMASGGITAVRQKRTNLKLALILAAAALPGVALGVWLQKMIDTQALVFLVGTACLVIGLVFVAAREDYRFRPREHVSPRDAFPHLWAPPAFSVVTGLLSVGVGDFLVPVLRNRLQMRMDAAIGTCLVVMSLNAIFAFILHVSAGGVFSPHVAVFGLTGALIGGQIGPRIAHKVPDQTLKEIFIYGLSLVGIHILFNAW</sequence>
<dbReference type="Pfam" id="PF01925">
    <property type="entry name" value="TauE"/>
    <property type="match status" value="1"/>
</dbReference>
<dbReference type="PANTHER" id="PTHR43701">
    <property type="entry name" value="MEMBRANE TRANSPORTER PROTEIN MJ0441-RELATED"/>
    <property type="match status" value="1"/>
</dbReference>
<evidence type="ECO:0000313" key="6">
    <source>
        <dbReference type="EMBL" id="AFM26960.1"/>
    </source>
</evidence>
<comment type="subcellular location">
    <subcellularLocation>
        <location evidence="5">Cell membrane</location>
        <topology evidence="5">Multi-pass membrane protein</topology>
    </subcellularLocation>
    <subcellularLocation>
        <location evidence="1">Membrane</location>
        <topology evidence="1">Multi-pass membrane protein</topology>
    </subcellularLocation>
</comment>
<dbReference type="PANTHER" id="PTHR43701:SF2">
    <property type="entry name" value="MEMBRANE TRANSPORTER PROTEIN YJNA-RELATED"/>
    <property type="match status" value="1"/>
</dbReference>
<dbReference type="Proteomes" id="UP000006055">
    <property type="component" value="Chromosome"/>
</dbReference>
<evidence type="ECO:0000256" key="2">
    <source>
        <dbReference type="ARBA" id="ARBA00022692"/>
    </source>
</evidence>